<dbReference type="EMBL" id="LAZR01013533">
    <property type="protein sequence ID" value="KKM21516.1"/>
    <property type="molecule type" value="Genomic_DNA"/>
</dbReference>
<dbReference type="AlphaFoldDB" id="A0A0F9I1P1"/>
<keyword evidence="1" id="KW-0472">Membrane</keyword>
<reference evidence="2" key="1">
    <citation type="journal article" date="2015" name="Nature">
        <title>Complex archaea that bridge the gap between prokaryotes and eukaryotes.</title>
        <authorList>
            <person name="Spang A."/>
            <person name="Saw J.H."/>
            <person name="Jorgensen S.L."/>
            <person name="Zaremba-Niedzwiedzka K."/>
            <person name="Martijn J."/>
            <person name="Lind A.E."/>
            <person name="van Eijk R."/>
            <person name="Schleper C."/>
            <person name="Guy L."/>
            <person name="Ettema T.J."/>
        </authorList>
    </citation>
    <scope>NUCLEOTIDE SEQUENCE</scope>
</reference>
<feature type="transmembrane region" description="Helical" evidence="1">
    <location>
        <begin position="69"/>
        <end position="86"/>
    </location>
</feature>
<gene>
    <name evidence="2" type="ORF">LCGC14_1634650</name>
</gene>
<proteinExistence type="predicted"/>
<sequence>MLALPFGLLFDGIVLSTLWEWFVVEQFALPSLSIVHAIGISILVSTLFTQLKVTSHLTKEQEKEHNWELLIKMLISPWILLLPGWITTLLM</sequence>
<name>A0A0F9I1P1_9ZZZZ</name>
<protein>
    <submittedName>
        <fullName evidence="2">Uncharacterized protein</fullName>
    </submittedName>
</protein>
<keyword evidence="1" id="KW-0812">Transmembrane</keyword>
<organism evidence="2">
    <name type="scientific">marine sediment metagenome</name>
    <dbReference type="NCBI Taxonomy" id="412755"/>
    <lineage>
        <taxon>unclassified sequences</taxon>
        <taxon>metagenomes</taxon>
        <taxon>ecological metagenomes</taxon>
    </lineage>
</organism>
<evidence type="ECO:0000313" key="2">
    <source>
        <dbReference type="EMBL" id="KKM21516.1"/>
    </source>
</evidence>
<evidence type="ECO:0000256" key="1">
    <source>
        <dbReference type="SAM" id="Phobius"/>
    </source>
</evidence>
<keyword evidence="1" id="KW-1133">Transmembrane helix</keyword>
<comment type="caution">
    <text evidence="2">The sequence shown here is derived from an EMBL/GenBank/DDBJ whole genome shotgun (WGS) entry which is preliminary data.</text>
</comment>
<accession>A0A0F9I1P1</accession>
<feature type="transmembrane region" description="Helical" evidence="1">
    <location>
        <begin position="26"/>
        <end position="48"/>
    </location>
</feature>